<feature type="repeat" description="TPR" evidence="3">
    <location>
        <begin position="114"/>
        <end position="147"/>
    </location>
</feature>
<feature type="repeat" description="TPR" evidence="3">
    <location>
        <begin position="40"/>
        <end position="73"/>
    </location>
</feature>
<evidence type="ECO:0000259" key="5">
    <source>
        <dbReference type="PROSITE" id="PS51745"/>
    </source>
</evidence>
<proteinExistence type="predicted"/>
<dbReference type="Proteomes" id="UP001415857">
    <property type="component" value="Unassembled WGS sequence"/>
</dbReference>
<comment type="caution">
    <text evidence="6">The sequence shown here is derived from an EMBL/GenBank/DDBJ whole genome shotgun (WGS) entry which is preliminary data.</text>
</comment>
<evidence type="ECO:0000313" key="6">
    <source>
        <dbReference type="EMBL" id="KAK9267393.1"/>
    </source>
</evidence>
<organism evidence="6 7">
    <name type="scientific">Liquidambar formosana</name>
    <name type="common">Formosan gum</name>
    <dbReference type="NCBI Taxonomy" id="63359"/>
    <lineage>
        <taxon>Eukaryota</taxon>
        <taxon>Viridiplantae</taxon>
        <taxon>Streptophyta</taxon>
        <taxon>Embryophyta</taxon>
        <taxon>Tracheophyta</taxon>
        <taxon>Spermatophyta</taxon>
        <taxon>Magnoliopsida</taxon>
        <taxon>eudicotyledons</taxon>
        <taxon>Gunneridae</taxon>
        <taxon>Pentapetalae</taxon>
        <taxon>Saxifragales</taxon>
        <taxon>Altingiaceae</taxon>
        <taxon>Liquidambar</taxon>
    </lineage>
</organism>
<feature type="domain" description="PB1" evidence="5">
    <location>
        <begin position="285"/>
        <end position="377"/>
    </location>
</feature>
<dbReference type="PANTHER" id="PTHR46183:SF8">
    <property type="entry name" value="PROTEIN CLMP1"/>
    <property type="match status" value="1"/>
</dbReference>
<dbReference type="PANTHER" id="PTHR46183">
    <property type="entry name" value="PROTEIN CLMP1"/>
    <property type="match status" value="1"/>
</dbReference>
<evidence type="ECO:0000256" key="4">
    <source>
        <dbReference type="SAM" id="MobiDB-lite"/>
    </source>
</evidence>
<sequence>MGKSGGRKKKGGANQVSGENPIPNANGGVDLDSSIFLKRAHELKEEGNKRFQAKDYVGALEQYDSALRLTPKTHPDRAVFHSNRAACLMQMKPIDYETVIAECSMALQVQPRFVRALLRRARAFEAIGKYEMAMQDVQALLGADPNHRDALEIARRLRMALGPRQEAQQDLQSRPSPAALGASAVRGAPIGGLGPCLPARPVPKKAAASAAGGLVLSPNNKLEKPQTILAAENSAETKTQLSKLVLKPSNGSAKPIANPLKDNQKEQSLSSSAFLGQASEAAIQWRPLKLVYDHDIRLAVMPVNCSFRVLRETVSKRFPSSKSVLIKYKDNDGDLVTITCTGELRLAESCVDSLMPKDTETDKTKPIGMLRLHIVEVNPEQEPPILEEEEEKTVEIEGIKGDESGSHSSLSDSMLEAADNEIDKIEKEAPKEKPGASEDPDLKEVEMDDWLFEFAQLFRTHVGIDPDAHIDLHELGMELCSEALEETVTSEEAQSLFDKAASKFQEVAALAFFNWGNVHMCAARKRIPLDETAGKDVMAAQLQAAYDWVKDKYSLAREKYEEALLIKPDFYEGLLALGQQQFEMAKLHWSFALAKKVDLSSWDSTETLTLFDSAEKKMKAATEMWEKLEEQRANELKDPSASKREELLKRKKKQGSAAEGEHSGIGGQGEISADEAAEQAAVMRSQIHLFWGNMLFERSQVECKLGFNGWKKNLDASVERFKLAGASEADISTVLKNHSSNVDATEGDEKKVENLSTNIVGEAENKEVVNQVSVE</sequence>
<evidence type="ECO:0000313" key="7">
    <source>
        <dbReference type="Proteomes" id="UP001415857"/>
    </source>
</evidence>
<name>A0AAP0N6F3_LIQFO</name>
<dbReference type="Gene3D" id="1.25.40.10">
    <property type="entry name" value="Tetratricopeptide repeat domain"/>
    <property type="match status" value="1"/>
</dbReference>
<dbReference type="InterPro" id="IPR011990">
    <property type="entry name" value="TPR-like_helical_dom_sf"/>
</dbReference>
<dbReference type="InterPro" id="IPR044517">
    <property type="entry name" value="PHOX1-4"/>
</dbReference>
<dbReference type="AlphaFoldDB" id="A0AAP0N6F3"/>
<evidence type="ECO:0000256" key="3">
    <source>
        <dbReference type="PROSITE-ProRule" id="PRU00339"/>
    </source>
</evidence>
<dbReference type="InterPro" id="IPR053793">
    <property type="entry name" value="PB1-like"/>
</dbReference>
<dbReference type="Gene3D" id="3.10.20.90">
    <property type="entry name" value="Phosphatidylinositol 3-kinase Catalytic Subunit, Chain A, domain 1"/>
    <property type="match status" value="1"/>
</dbReference>
<keyword evidence="7" id="KW-1185">Reference proteome</keyword>
<gene>
    <name evidence="6" type="ORF">L1049_009818</name>
</gene>
<protein>
    <recommendedName>
        <fullName evidence="5">PB1 domain-containing protein</fullName>
    </recommendedName>
</protein>
<reference evidence="6 7" key="1">
    <citation type="journal article" date="2024" name="Plant J.">
        <title>Genome sequences and population genomics reveal climatic adaptation and genomic divergence between two closely related sweetgum species.</title>
        <authorList>
            <person name="Xu W.Q."/>
            <person name="Ren C.Q."/>
            <person name="Zhang X.Y."/>
            <person name="Comes H.P."/>
            <person name="Liu X.H."/>
            <person name="Li Y.G."/>
            <person name="Kettle C.J."/>
            <person name="Jalonen R."/>
            <person name="Gaisberger H."/>
            <person name="Ma Y.Z."/>
            <person name="Qiu Y.X."/>
        </authorList>
    </citation>
    <scope>NUCLEOTIDE SEQUENCE [LARGE SCALE GENOMIC DNA]</scope>
    <source>
        <strain evidence="6">Hangzhou</strain>
    </source>
</reference>
<evidence type="ECO:0000256" key="2">
    <source>
        <dbReference type="ARBA" id="ARBA00022803"/>
    </source>
</evidence>
<dbReference type="PROSITE" id="PS51745">
    <property type="entry name" value="PB1"/>
    <property type="match status" value="1"/>
</dbReference>
<dbReference type="InterPro" id="IPR019734">
    <property type="entry name" value="TPR_rpt"/>
</dbReference>
<dbReference type="SMART" id="SM00666">
    <property type="entry name" value="PB1"/>
    <property type="match status" value="1"/>
</dbReference>
<accession>A0AAP0N6F3</accession>
<feature type="region of interest" description="Disordered" evidence="4">
    <location>
        <begin position="630"/>
        <end position="670"/>
    </location>
</feature>
<dbReference type="SUPFAM" id="SSF54277">
    <property type="entry name" value="CAD &amp; PB1 domains"/>
    <property type="match status" value="1"/>
</dbReference>
<dbReference type="PROSITE" id="PS50005">
    <property type="entry name" value="TPR"/>
    <property type="match status" value="2"/>
</dbReference>
<keyword evidence="1" id="KW-0677">Repeat</keyword>
<dbReference type="CDD" id="cd05992">
    <property type="entry name" value="PB1"/>
    <property type="match status" value="1"/>
</dbReference>
<feature type="compositionally biased region" description="Basic and acidic residues" evidence="4">
    <location>
        <begin position="630"/>
        <end position="648"/>
    </location>
</feature>
<dbReference type="EMBL" id="JBBPBK010000016">
    <property type="protein sequence ID" value="KAK9267393.1"/>
    <property type="molecule type" value="Genomic_DNA"/>
</dbReference>
<dbReference type="SMART" id="SM00028">
    <property type="entry name" value="TPR"/>
    <property type="match status" value="4"/>
</dbReference>
<feature type="region of interest" description="Disordered" evidence="4">
    <location>
        <begin position="1"/>
        <end position="27"/>
    </location>
</feature>
<dbReference type="Pfam" id="PF00564">
    <property type="entry name" value="PB1"/>
    <property type="match status" value="1"/>
</dbReference>
<feature type="compositionally biased region" description="Basic residues" evidence="4">
    <location>
        <begin position="1"/>
        <end position="11"/>
    </location>
</feature>
<dbReference type="SUPFAM" id="SSF48452">
    <property type="entry name" value="TPR-like"/>
    <property type="match status" value="2"/>
</dbReference>
<evidence type="ECO:0000256" key="1">
    <source>
        <dbReference type="ARBA" id="ARBA00022737"/>
    </source>
</evidence>
<dbReference type="InterPro" id="IPR000270">
    <property type="entry name" value="PB1_dom"/>
</dbReference>
<keyword evidence="2 3" id="KW-0802">TPR repeat</keyword>